<gene>
    <name evidence="1" type="ORF">QYE76_018268</name>
</gene>
<name>A0AAD8PH84_LOLMU</name>
<accession>A0AAD8PH84</accession>
<organism evidence="1 2">
    <name type="scientific">Lolium multiflorum</name>
    <name type="common">Italian ryegrass</name>
    <name type="synonym">Lolium perenne subsp. multiflorum</name>
    <dbReference type="NCBI Taxonomy" id="4521"/>
    <lineage>
        <taxon>Eukaryota</taxon>
        <taxon>Viridiplantae</taxon>
        <taxon>Streptophyta</taxon>
        <taxon>Embryophyta</taxon>
        <taxon>Tracheophyta</taxon>
        <taxon>Spermatophyta</taxon>
        <taxon>Magnoliopsida</taxon>
        <taxon>Liliopsida</taxon>
        <taxon>Poales</taxon>
        <taxon>Poaceae</taxon>
        <taxon>BOP clade</taxon>
        <taxon>Pooideae</taxon>
        <taxon>Poodae</taxon>
        <taxon>Poeae</taxon>
        <taxon>Poeae Chloroplast Group 2 (Poeae type)</taxon>
        <taxon>Loliodinae</taxon>
        <taxon>Loliinae</taxon>
        <taxon>Lolium</taxon>
    </lineage>
</organism>
<dbReference type="Proteomes" id="UP001231189">
    <property type="component" value="Unassembled WGS sequence"/>
</dbReference>
<proteinExistence type="predicted"/>
<protein>
    <submittedName>
        <fullName evidence="1">Uncharacterized protein</fullName>
    </submittedName>
</protein>
<dbReference type="AlphaFoldDB" id="A0AAD8PH84"/>
<dbReference type="EMBL" id="JAUUTY010001916">
    <property type="protein sequence ID" value="KAK1551450.1"/>
    <property type="molecule type" value="Genomic_DNA"/>
</dbReference>
<comment type="caution">
    <text evidence="1">The sequence shown here is derived from an EMBL/GenBank/DDBJ whole genome shotgun (WGS) entry which is preliminary data.</text>
</comment>
<keyword evidence="2" id="KW-1185">Reference proteome</keyword>
<evidence type="ECO:0000313" key="1">
    <source>
        <dbReference type="EMBL" id="KAK1551450.1"/>
    </source>
</evidence>
<reference evidence="1" key="1">
    <citation type="submission" date="2023-07" db="EMBL/GenBank/DDBJ databases">
        <title>A chromosome-level genome assembly of Lolium multiflorum.</title>
        <authorList>
            <person name="Chen Y."/>
            <person name="Copetti D."/>
            <person name="Kolliker R."/>
            <person name="Studer B."/>
        </authorList>
    </citation>
    <scope>NUCLEOTIDE SEQUENCE</scope>
    <source>
        <strain evidence="1">02402/16</strain>
        <tissue evidence="1">Leaf</tissue>
    </source>
</reference>
<sequence>MTAKLPTLDPTGSGDGNKEAVDYLLTVEYKPFDRQVHDTFSPEQMKKYNEAADFFDELRKMLAESQKKLREEHGYIVDN</sequence>
<evidence type="ECO:0000313" key="2">
    <source>
        <dbReference type="Proteomes" id="UP001231189"/>
    </source>
</evidence>